<dbReference type="SUPFAM" id="SSF55874">
    <property type="entry name" value="ATPase domain of HSP90 chaperone/DNA topoisomerase II/histidine kinase"/>
    <property type="match status" value="1"/>
</dbReference>
<dbReference type="EMBL" id="JACIFH010000001">
    <property type="protein sequence ID" value="MBB4140179.1"/>
    <property type="molecule type" value="Genomic_DNA"/>
</dbReference>
<dbReference type="InterPro" id="IPR050482">
    <property type="entry name" value="Sensor_HK_TwoCompSys"/>
</dbReference>
<dbReference type="PANTHER" id="PTHR24421">
    <property type="entry name" value="NITRATE/NITRITE SENSOR PROTEIN NARX-RELATED"/>
    <property type="match status" value="1"/>
</dbReference>
<evidence type="ECO:0000313" key="11">
    <source>
        <dbReference type="EMBL" id="MBB4140179.1"/>
    </source>
</evidence>
<keyword evidence="9" id="KW-0812">Transmembrane</keyword>
<dbReference type="InterPro" id="IPR003594">
    <property type="entry name" value="HATPase_dom"/>
</dbReference>
<evidence type="ECO:0000256" key="4">
    <source>
        <dbReference type="ARBA" id="ARBA00022679"/>
    </source>
</evidence>
<reference evidence="11 12" key="1">
    <citation type="submission" date="2020-08" db="EMBL/GenBank/DDBJ databases">
        <title>Sequencing the genomes of 1000 actinobacteria strains.</title>
        <authorList>
            <person name="Klenk H.-P."/>
        </authorList>
    </citation>
    <scope>NUCLEOTIDE SEQUENCE [LARGE SCALE GENOMIC DNA]</scope>
    <source>
        <strain evidence="11 12">DSM 19600</strain>
    </source>
</reference>
<feature type="transmembrane region" description="Helical" evidence="9">
    <location>
        <begin position="152"/>
        <end position="177"/>
    </location>
</feature>
<keyword evidence="9" id="KW-1133">Transmembrane helix</keyword>
<keyword evidence="9" id="KW-0472">Membrane</keyword>
<dbReference type="GO" id="GO:0005524">
    <property type="term" value="F:ATP binding"/>
    <property type="evidence" value="ECO:0007669"/>
    <property type="project" value="UniProtKB-KW"/>
</dbReference>
<evidence type="ECO:0000256" key="3">
    <source>
        <dbReference type="ARBA" id="ARBA00022553"/>
    </source>
</evidence>
<keyword evidence="5" id="KW-0547">Nucleotide-binding</keyword>
<dbReference type="EC" id="2.7.13.3" evidence="2"/>
<comment type="catalytic activity">
    <reaction evidence="1">
        <text>ATP + protein L-histidine = ADP + protein N-phospho-L-histidine.</text>
        <dbReference type="EC" id="2.7.13.3"/>
    </reaction>
</comment>
<protein>
    <recommendedName>
        <fullName evidence="2">histidine kinase</fullName>
        <ecNumber evidence="2">2.7.13.3</ecNumber>
    </recommendedName>
</protein>
<keyword evidence="7" id="KW-0067">ATP-binding</keyword>
<comment type="caution">
    <text evidence="11">The sequence shown here is derived from an EMBL/GenBank/DDBJ whole genome shotgun (WGS) entry which is preliminary data.</text>
</comment>
<keyword evidence="4" id="KW-0808">Transferase</keyword>
<evidence type="ECO:0000256" key="9">
    <source>
        <dbReference type="SAM" id="Phobius"/>
    </source>
</evidence>
<dbReference type="GO" id="GO:0000155">
    <property type="term" value="F:phosphorelay sensor kinase activity"/>
    <property type="evidence" value="ECO:0007669"/>
    <property type="project" value="InterPro"/>
</dbReference>
<name>A0AA40VMY1_9MICO</name>
<evidence type="ECO:0000256" key="1">
    <source>
        <dbReference type="ARBA" id="ARBA00000085"/>
    </source>
</evidence>
<proteinExistence type="predicted"/>
<dbReference type="RefSeq" id="WP_183499749.1">
    <property type="nucleotide sequence ID" value="NZ_BAABCO010000002.1"/>
</dbReference>
<evidence type="ECO:0000256" key="6">
    <source>
        <dbReference type="ARBA" id="ARBA00022777"/>
    </source>
</evidence>
<dbReference type="InterPro" id="IPR055558">
    <property type="entry name" value="DUF7134"/>
</dbReference>
<organism evidence="11 12">
    <name type="scientific">Microbacterium invictum</name>
    <dbReference type="NCBI Taxonomy" id="515415"/>
    <lineage>
        <taxon>Bacteria</taxon>
        <taxon>Bacillati</taxon>
        <taxon>Actinomycetota</taxon>
        <taxon>Actinomycetes</taxon>
        <taxon>Micrococcales</taxon>
        <taxon>Microbacteriaceae</taxon>
        <taxon>Microbacterium</taxon>
    </lineage>
</organism>
<dbReference type="Gene3D" id="1.20.5.1930">
    <property type="match status" value="1"/>
</dbReference>
<evidence type="ECO:0000256" key="7">
    <source>
        <dbReference type="ARBA" id="ARBA00022840"/>
    </source>
</evidence>
<keyword evidence="6 11" id="KW-0418">Kinase</keyword>
<dbReference type="InterPro" id="IPR036890">
    <property type="entry name" value="HATPase_C_sf"/>
</dbReference>
<evidence type="ECO:0000256" key="2">
    <source>
        <dbReference type="ARBA" id="ARBA00012438"/>
    </source>
</evidence>
<feature type="transmembrane region" description="Helical" evidence="9">
    <location>
        <begin position="51"/>
        <end position="68"/>
    </location>
</feature>
<dbReference type="GO" id="GO:0046983">
    <property type="term" value="F:protein dimerization activity"/>
    <property type="evidence" value="ECO:0007669"/>
    <property type="project" value="InterPro"/>
</dbReference>
<dbReference type="AlphaFoldDB" id="A0AA40VMY1"/>
<dbReference type="InterPro" id="IPR011712">
    <property type="entry name" value="Sig_transdc_His_kin_sub3_dim/P"/>
</dbReference>
<feature type="transmembrane region" description="Helical" evidence="9">
    <location>
        <begin position="120"/>
        <end position="140"/>
    </location>
</feature>
<dbReference type="SMART" id="SM00387">
    <property type="entry name" value="HATPase_c"/>
    <property type="match status" value="1"/>
</dbReference>
<dbReference type="Pfam" id="PF07730">
    <property type="entry name" value="HisKA_3"/>
    <property type="match status" value="1"/>
</dbReference>
<evidence type="ECO:0000313" key="12">
    <source>
        <dbReference type="Proteomes" id="UP000549113"/>
    </source>
</evidence>
<evidence type="ECO:0000256" key="8">
    <source>
        <dbReference type="ARBA" id="ARBA00023012"/>
    </source>
</evidence>
<dbReference type="Pfam" id="PF02518">
    <property type="entry name" value="HATPase_c"/>
    <property type="match status" value="1"/>
</dbReference>
<dbReference type="CDD" id="cd16917">
    <property type="entry name" value="HATPase_UhpB-NarQ-NarX-like"/>
    <property type="match status" value="1"/>
</dbReference>
<keyword evidence="12" id="KW-1185">Reference proteome</keyword>
<keyword evidence="3" id="KW-0597">Phosphoprotein</keyword>
<accession>A0AA40VMY1</accession>
<gene>
    <name evidence="11" type="ORF">BKA10_001973</name>
</gene>
<sequence>MPASLIRPLKRYQLVADVVIGVLLFAVAAAFTLLPVGSGVWGSYILNSRTALYVALALTAVFSAALAVRRLSPPIALGVAWVAAIVQMAGGLPPLPANFAIFGILYVTAAYGGRRLYWSGFASSLIGAAFITVYLLAPSIAVDGGFGQVTTYAFAAIMLFTAATLGLLLSWTIGALVRTAVRARENRAAQERAEAETATEQERTRIARDMHDVVAHSLAVVIAQADGARYAAAADPEAATAALATISSTARSALSDVRMLLTQLRHSQAEGPQPTLADLEELYAQVRAAGVDLRVDVDPASPVEPPAAVQLAVYRILQEALTNALRHGTGGPVDVTLAWHPDRVELTVHNLVADPAVAGGSGHGLIGMRERAQLVGGSMDAGADGGRFTVRVVIPSGAAAPGSAGAAAAAAPASTALDAALPDAGESRP</sequence>
<evidence type="ECO:0000256" key="5">
    <source>
        <dbReference type="ARBA" id="ARBA00022741"/>
    </source>
</evidence>
<dbReference type="Gene3D" id="3.30.565.10">
    <property type="entry name" value="Histidine kinase-like ATPase, C-terminal domain"/>
    <property type="match status" value="1"/>
</dbReference>
<dbReference type="GO" id="GO:0016020">
    <property type="term" value="C:membrane"/>
    <property type="evidence" value="ECO:0007669"/>
    <property type="project" value="InterPro"/>
</dbReference>
<feature type="domain" description="Histidine kinase/HSP90-like ATPase" evidence="10">
    <location>
        <begin position="308"/>
        <end position="398"/>
    </location>
</feature>
<keyword evidence="8" id="KW-0902">Two-component regulatory system</keyword>
<dbReference type="Proteomes" id="UP000549113">
    <property type="component" value="Unassembled WGS sequence"/>
</dbReference>
<dbReference type="Pfam" id="PF23539">
    <property type="entry name" value="DUF7134"/>
    <property type="match status" value="1"/>
</dbReference>
<evidence type="ECO:0000259" key="10">
    <source>
        <dbReference type="SMART" id="SM00387"/>
    </source>
</evidence>
<feature type="transmembrane region" description="Helical" evidence="9">
    <location>
        <begin position="12"/>
        <end position="31"/>
    </location>
</feature>
<dbReference type="PANTHER" id="PTHR24421:SF10">
    <property type="entry name" value="NITRATE_NITRITE SENSOR PROTEIN NARQ"/>
    <property type="match status" value="1"/>
</dbReference>